<proteinExistence type="evidence at transcript level"/>
<dbReference type="InterPro" id="IPR036855">
    <property type="entry name" value="Znf_CCCH_sf"/>
</dbReference>
<dbReference type="PANTHER" id="PTHR12675">
    <property type="entry name" value="MUSCLEBLIND-LIKE PROTEIN"/>
    <property type="match status" value="1"/>
</dbReference>
<sequence>MNTNEEKDSMKWKEDSLCRDFLRNSCQRGERCKFVHAFGDLKKDLSIKELQFCHDFQNTGCPRRLCKFVHCTIEEEQQYLDKGVLPSHVIQSFIQRGIIPDAIVTEPGETPICKDFLKNDCFRGDKCKFRHVQIETQEKKGACELKRSDQDLEPRLKRIKSDNYITDQQCVVVCEPSISTESSNEMRLVREENNFLKQKLEEMKRQLYNLMATNEFLLEQNAHLRLGKMSSVVSGIYHPINQLSSAGGNLGVITQPAQSVSVITQNGQPAVSVSTVPTVQTLATMSLPTMTVPVTLPQVATVPVSCTNGLATVSIGHVQETLPTSYATLASSANLTSTIQIPSNPLTINTAATSLGITNVPCPLAYSVMSQPTTTLAYP</sequence>
<feature type="domain" description="C3H1-type" evidence="7">
    <location>
        <begin position="12"/>
        <end position="39"/>
    </location>
</feature>
<protein>
    <submittedName>
        <fullName evidence="8">Parthenogenetic masculinizer</fullName>
    </submittedName>
</protein>
<dbReference type="Gene3D" id="4.10.1000.10">
    <property type="entry name" value="Zinc finger, CCCH-type"/>
    <property type="match status" value="1"/>
</dbReference>
<feature type="domain" description="C3H1-type" evidence="7">
    <location>
        <begin position="107"/>
        <end position="134"/>
    </location>
</feature>
<feature type="zinc finger region" description="C3H1-type" evidence="5">
    <location>
        <begin position="107"/>
        <end position="134"/>
    </location>
</feature>
<feature type="zinc finger region" description="C3H1-type" evidence="5">
    <location>
        <begin position="12"/>
        <end position="39"/>
    </location>
</feature>
<evidence type="ECO:0000256" key="2">
    <source>
        <dbReference type="ARBA" id="ARBA00022737"/>
    </source>
</evidence>
<evidence type="ECO:0000256" key="4">
    <source>
        <dbReference type="ARBA" id="ARBA00022833"/>
    </source>
</evidence>
<dbReference type="PANTHER" id="PTHR12675:SF6">
    <property type="entry name" value="ZINC FINGER CCCH DOMAIN-CONTAINING PROTEIN 10"/>
    <property type="match status" value="1"/>
</dbReference>
<dbReference type="SUPFAM" id="SSF90229">
    <property type="entry name" value="CCCH zinc finger"/>
    <property type="match status" value="1"/>
</dbReference>
<keyword evidence="3 5" id="KW-0863">Zinc-finger</keyword>
<evidence type="ECO:0000313" key="8">
    <source>
        <dbReference type="EMBL" id="ARB66313.1"/>
    </source>
</evidence>
<dbReference type="PROSITE" id="PS50103">
    <property type="entry name" value="ZF_C3H1"/>
    <property type="match status" value="2"/>
</dbReference>
<dbReference type="EMBL" id="KY245900">
    <property type="protein sequence ID" value="ARB66313.1"/>
    <property type="molecule type" value="mRNA"/>
</dbReference>
<evidence type="ECO:0000256" key="6">
    <source>
        <dbReference type="SAM" id="Coils"/>
    </source>
</evidence>
<evidence type="ECO:0000256" key="1">
    <source>
        <dbReference type="ARBA" id="ARBA00022723"/>
    </source>
</evidence>
<dbReference type="SMART" id="SM00356">
    <property type="entry name" value="ZnF_C3H1"/>
    <property type="match status" value="3"/>
</dbReference>
<feature type="coiled-coil region" evidence="6">
    <location>
        <begin position="186"/>
        <end position="220"/>
    </location>
</feature>
<name>A0A1V0G3N7_ARTPA</name>
<keyword evidence="4 5" id="KW-0862">Zinc</keyword>
<dbReference type="InterPro" id="IPR000571">
    <property type="entry name" value="Znf_CCCH"/>
</dbReference>
<gene>
    <name evidence="8" type="primary">parth-Masc</name>
</gene>
<evidence type="ECO:0000256" key="3">
    <source>
        <dbReference type="ARBA" id="ARBA00022771"/>
    </source>
</evidence>
<dbReference type="GO" id="GO:0008270">
    <property type="term" value="F:zinc ion binding"/>
    <property type="evidence" value="ECO:0007669"/>
    <property type="project" value="UniProtKB-KW"/>
</dbReference>
<dbReference type="Pfam" id="PF00642">
    <property type="entry name" value="zf-CCCH"/>
    <property type="match status" value="1"/>
</dbReference>
<accession>A0A1V0G3N7</accession>
<dbReference type="AlphaFoldDB" id="A0A1V0G3N7"/>
<keyword evidence="1 5" id="KW-0479">Metal-binding</keyword>
<organism evidence="8">
    <name type="scientific">Artemia parthenogenetica</name>
    <name type="common">Brine shrimp</name>
    <dbReference type="NCBI Taxonomy" id="6663"/>
    <lineage>
        <taxon>Eukaryota</taxon>
        <taxon>Metazoa</taxon>
        <taxon>Ecdysozoa</taxon>
        <taxon>Arthropoda</taxon>
        <taxon>Crustacea</taxon>
        <taxon>Branchiopoda</taxon>
        <taxon>Anostraca</taxon>
        <taxon>Artemiidae</taxon>
        <taxon>Artemia</taxon>
    </lineage>
</organism>
<reference evidence="8" key="2">
    <citation type="journal article" date="2017" name="Gene">
        <title>Identification and characterization of a Masculinizer (Masc) gene involved in sex differentiation in Artemia.</title>
        <authorList>
            <person name="Li D.R."/>
            <person name="Ye H.L."/>
            <person name="Yang J.S."/>
            <person name="Yang F."/>
            <person name="Wang M.R."/>
            <person name="De Vos S."/>
            <person name="Vuylsteke M."/>
            <person name="Sorgeloos P."/>
            <person name="Van Stappen G."/>
            <person name="Bossier P."/>
            <person name="Yang W.J."/>
        </authorList>
    </citation>
    <scope>NUCLEOTIDE SEQUENCE</scope>
</reference>
<dbReference type="GO" id="GO:0003723">
    <property type="term" value="F:RNA binding"/>
    <property type="evidence" value="ECO:0007669"/>
    <property type="project" value="TreeGrafter"/>
</dbReference>
<evidence type="ECO:0000256" key="5">
    <source>
        <dbReference type="PROSITE-ProRule" id="PRU00723"/>
    </source>
</evidence>
<keyword evidence="2" id="KW-0677">Repeat</keyword>
<dbReference type="GO" id="GO:0043484">
    <property type="term" value="P:regulation of RNA splicing"/>
    <property type="evidence" value="ECO:0007669"/>
    <property type="project" value="TreeGrafter"/>
</dbReference>
<keyword evidence="6" id="KW-0175">Coiled coil</keyword>
<evidence type="ECO:0000259" key="7">
    <source>
        <dbReference type="PROSITE" id="PS50103"/>
    </source>
</evidence>
<dbReference type="Gene3D" id="3.30.1370.210">
    <property type="match status" value="1"/>
</dbReference>
<reference evidence="8" key="1">
    <citation type="submission" date="2016-11" db="EMBL/GenBank/DDBJ databases">
        <authorList>
            <person name="Jaros S."/>
            <person name="Januszkiewicz K."/>
            <person name="Wedrychowicz H."/>
        </authorList>
    </citation>
    <scope>NUCLEOTIDE SEQUENCE</scope>
</reference>